<evidence type="ECO:0000313" key="2">
    <source>
        <dbReference type="EMBL" id="RPF20095.1"/>
    </source>
</evidence>
<dbReference type="EMBL" id="RKQZ01000001">
    <property type="protein sequence ID" value="RPF20095.1"/>
    <property type="molecule type" value="Genomic_DNA"/>
</dbReference>
<dbReference type="Pfam" id="PF05973">
    <property type="entry name" value="Gp49"/>
    <property type="match status" value="1"/>
</dbReference>
<comment type="caution">
    <text evidence="2">The sequence shown here is derived from an EMBL/GenBank/DDBJ whole genome shotgun (WGS) entry which is preliminary data.</text>
</comment>
<dbReference type="RefSeq" id="WP_281277740.1">
    <property type="nucleotide sequence ID" value="NZ_RKQZ01000001.1"/>
</dbReference>
<dbReference type="Proteomes" id="UP000280501">
    <property type="component" value="Unassembled WGS sequence"/>
</dbReference>
<keyword evidence="3" id="KW-1185">Reference proteome</keyword>
<evidence type="ECO:0000313" key="3">
    <source>
        <dbReference type="Proteomes" id="UP000280501"/>
    </source>
</evidence>
<evidence type="ECO:0000256" key="1">
    <source>
        <dbReference type="SAM" id="MobiDB-lite"/>
    </source>
</evidence>
<feature type="region of interest" description="Disordered" evidence="1">
    <location>
        <begin position="1"/>
        <end position="33"/>
    </location>
</feature>
<gene>
    <name evidence="2" type="ORF">EDD34_0673</name>
</gene>
<accession>A0A3N4ZGW4</accession>
<organism evidence="2 3">
    <name type="scientific">Myceligenerans xiligouense</name>
    <dbReference type="NCBI Taxonomy" id="253184"/>
    <lineage>
        <taxon>Bacteria</taxon>
        <taxon>Bacillati</taxon>
        <taxon>Actinomycetota</taxon>
        <taxon>Actinomycetes</taxon>
        <taxon>Micrococcales</taxon>
        <taxon>Promicromonosporaceae</taxon>
        <taxon>Myceligenerans</taxon>
    </lineage>
</organism>
<proteinExistence type="predicted"/>
<dbReference type="AlphaFoldDB" id="A0A3N4ZGW4"/>
<name>A0A3N4ZGW4_9MICO</name>
<reference evidence="2 3" key="1">
    <citation type="submission" date="2018-11" db="EMBL/GenBank/DDBJ databases">
        <title>Sequencing the genomes of 1000 actinobacteria strains.</title>
        <authorList>
            <person name="Klenk H.-P."/>
        </authorList>
    </citation>
    <scope>NUCLEOTIDE SEQUENCE [LARGE SCALE GENOMIC DNA]</scope>
    <source>
        <strain evidence="2 3">DSM 15700</strain>
    </source>
</reference>
<sequence>MTAPSGRGFTTLEGWKSGRSGSPTDAGPQLGRPLVDRITGSQIHNLKELRPASTGRTEVRVLFVFDPWRSAILLVGGDKSGAWSAWYRGAIPQAEELYAMYLNEREEGDGKP</sequence>
<protein>
    <submittedName>
        <fullName evidence="2">Phage derived Gp49-like protein DUF891</fullName>
    </submittedName>
</protein>
<dbReference type="InterPro" id="IPR009241">
    <property type="entry name" value="HigB-like"/>
</dbReference>